<dbReference type="GO" id="GO:0031390">
    <property type="term" value="C:Ctf18 RFC-like complex"/>
    <property type="evidence" value="ECO:0007669"/>
    <property type="project" value="InterPro"/>
</dbReference>
<dbReference type="HOGENOM" id="CLU_034504_0_0_1"/>
<dbReference type="Proteomes" id="UP000005222">
    <property type="component" value="Chromosome F"/>
</dbReference>
<sequence>MTSFEFYQQIETNSTHKYKLLQLNDDLLEYMNKNEGKLLIKSSDEESHHLVLCTSDKTWKVRQMNHSNDVILANDIRNNKLGFQVSPRAQEDNESSILVGFSKFTYEYELSKTQGSINTNGIPTFNGNVNSYETHGLTVDDVRQNSPISDGEFSDSWFKIGGCEVAGKAVLLSEDFITTCLNVLISLLIAKNVELDSSMPNIDIDTITKLMGQEDDRISKQVCLTIIYKFGKVDPQASKFALCNREVARWYGILTLKNTMSQLISPNEFLIKWKSTLPLFYNTPIDLSYLIGFYCSPSPGMLQYLDPNSLSRGDLHLRIKELFSITKEWDYDEFLPLVLDFIPEGKKPEAIILKYARKRRVSKNKFIVSPR</sequence>
<dbReference type="Pfam" id="PF09724">
    <property type="entry name" value="Dcc1"/>
    <property type="match status" value="1"/>
</dbReference>
<dbReference type="OrthoDB" id="276989at2759"/>
<evidence type="ECO:0000313" key="3">
    <source>
        <dbReference type="EMBL" id="CCE88793.1"/>
    </source>
</evidence>
<evidence type="ECO:0000256" key="2">
    <source>
        <dbReference type="ARBA" id="ARBA00022705"/>
    </source>
</evidence>
<dbReference type="GO" id="GO:0000785">
    <property type="term" value="C:chromatin"/>
    <property type="evidence" value="ECO:0007669"/>
    <property type="project" value="TreeGrafter"/>
</dbReference>
<proteinExistence type="inferred from homology"/>
<keyword evidence="2" id="KW-0235">DNA replication</keyword>
<evidence type="ECO:0000256" key="1">
    <source>
        <dbReference type="ARBA" id="ARBA00007017"/>
    </source>
</evidence>
<organism evidence="3 4">
    <name type="scientific">Pichia sorbitophila (strain ATCC MYA-4447 / BCRC 22081 / CBS 7064 / NBRC 10061 / NRRL Y-12695)</name>
    <name type="common">Hybrid yeast</name>
    <dbReference type="NCBI Taxonomy" id="559304"/>
    <lineage>
        <taxon>Eukaryota</taxon>
        <taxon>Fungi</taxon>
        <taxon>Dikarya</taxon>
        <taxon>Ascomycota</taxon>
        <taxon>Saccharomycotina</taxon>
        <taxon>Pichiomycetes</taxon>
        <taxon>Debaryomycetaceae</taxon>
        <taxon>Millerozyma</taxon>
    </lineage>
</organism>
<dbReference type="PANTHER" id="PTHR13395:SF6">
    <property type="entry name" value="SISTER CHROMATID COHESION PROTEIN DCC1"/>
    <property type="match status" value="1"/>
</dbReference>
<dbReference type="InterPro" id="IPR019128">
    <property type="entry name" value="Dcc1"/>
</dbReference>
<dbReference type="GO" id="GO:0034088">
    <property type="term" value="P:maintenance of mitotic sister chromatid cohesion"/>
    <property type="evidence" value="ECO:0007669"/>
    <property type="project" value="TreeGrafter"/>
</dbReference>
<protein>
    <submittedName>
        <fullName evidence="3">Piso0_001575 protein</fullName>
    </submittedName>
</protein>
<dbReference type="GO" id="GO:0006260">
    <property type="term" value="P:DNA replication"/>
    <property type="evidence" value="ECO:0007669"/>
    <property type="project" value="UniProtKB-KW"/>
</dbReference>
<dbReference type="InParanoid" id="G8YL59"/>
<dbReference type="AlphaFoldDB" id="G8YL59"/>
<dbReference type="FunCoup" id="G8YL59">
    <property type="interactions" value="700"/>
</dbReference>
<keyword evidence="4" id="KW-1185">Reference proteome</keyword>
<reference evidence="3 4" key="1">
    <citation type="journal article" date="2012" name="G3 (Bethesda)">
        <title>Pichia sorbitophila, an interspecies yeast hybrid reveals early steps of genome resolution following polyploidization.</title>
        <authorList>
            <person name="Leh Louis V."/>
            <person name="Despons L."/>
            <person name="Friedrich A."/>
            <person name="Martin T."/>
            <person name="Durrens P."/>
            <person name="Casaregola S."/>
            <person name="Neuveglise C."/>
            <person name="Fairhead C."/>
            <person name="Marck C."/>
            <person name="Cruz J.A."/>
            <person name="Straub M.L."/>
            <person name="Kugler V."/>
            <person name="Sacerdot C."/>
            <person name="Uzunov Z."/>
            <person name="Thierry A."/>
            <person name="Weiss S."/>
            <person name="Bleykasten C."/>
            <person name="De Montigny J."/>
            <person name="Jacques N."/>
            <person name="Jung P."/>
            <person name="Lemaire M."/>
            <person name="Mallet S."/>
            <person name="Morel G."/>
            <person name="Richard G.F."/>
            <person name="Sarkar A."/>
            <person name="Savel G."/>
            <person name="Schacherer J."/>
            <person name="Seret M.L."/>
            <person name="Talla E."/>
            <person name="Samson G."/>
            <person name="Jubin C."/>
            <person name="Poulain J."/>
            <person name="Vacherie B."/>
            <person name="Barbe V."/>
            <person name="Pelletier E."/>
            <person name="Sherman D.J."/>
            <person name="Westhof E."/>
            <person name="Weissenbach J."/>
            <person name="Baret P.V."/>
            <person name="Wincker P."/>
            <person name="Gaillardin C."/>
            <person name="Dujon B."/>
            <person name="Souciet J.L."/>
        </authorList>
    </citation>
    <scope>NUCLEOTIDE SEQUENCE [LARGE SCALE GENOMIC DNA]</scope>
    <source>
        <strain evidence="4">ATCC MYA-4447 / BCRC 22081 / CBS 7064 / NBRC 10061 / NRRL Y-12695</strain>
    </source>
</reference>
<dbReference type="STRING" id="559304.G8YL59"/>
<comment type="similarity">
    <text evidence="1">Belongs to the DCC1 family.</text>
</comment>
<accession>G8YL59</accession>
<name>G8YL59_PICSO</name>
<dbReference type="GO" id="GO:0000775">
    <property type="term" value="C:chromosome, centromeric region"/>
    <property type="evidence" value="ECO:0007669"/>
    <property type="project" value="TreeGrafter"/>
</dbReference>
<dbReference type="EMBL" id="FO082054">
    <property type="protein sequence ID" value="CCE88793.1"/>
    <property type="molecule type" value="Genomic_DNA"/>
</dbReference>
<dbReference type="PANTHER" id="PTHR13395">
    <property type="entry name" value="SISTER CHROMATID COHESION PROTEIN DCC1-RELATED"/>
    <property type="match status" value="1"/>
</dbReference>
<dbReference type="OMA" id="EDKISYW"/>
<dbReference type="eggNOG" id="KOG0798">
    <property type="taxonomic scope" value="Eukaryota"/>
</dbReference>
<gene>
    <name evidence="3" type="primary">Piso0_001575</name>
    <name evidence="3" type="ORF">GNLVRS01_PISO0F09399g</name>
</gene>
<evidence type="ECO:0000313" key="4">
    <source>
        <dbReference type="Proteomes" id="UP000005222"/>
    </source>
</evidence>